<gene>
    <name evidence="1" type="ORF">PsYK624_105440</name>
</gene>
<evidence type="ECO:0000313" key="1">
    <source>
        <dbReference type="EMBL" id="GJE94375.1"/>
    </source>
</evidence>
<proteinExistence type="predicted"/>
<dbReference type="AlphaFoldDB" id="A0A9P3LGI9"/>
<dbReference type="EMBL" id="BPQB01000039">
    <property type="protein sequence ID" value="GJE94375.1"/>
    <property type="molecule type" value="Genomic_DNA"/>
</dbReference>
<accession>A0A9P3LGI9</accession>
<name>A0A9P3LGI9_9APHY</name>
<organism evidence="1 2">
    <name type="scientific">Phanerochaete sordida</name>
    <dbReference type="NCBI Taxonomy" id="48140"/>
    <lineage>
        <taxon>Eukaryota</taxon>
        <taxon>Fungi</taxon>
        <taxon>Dikarya</taxon>
        <taxon>Basidiomycota</taxon>
        <taxon>Agaricomycotina</taxon>
        <taxon>Agaricomycetes</taxon>
        <taxon>Polyporales</taxon>
        <taxon>Phanerochaetaceae</taxon>
        <taxon>Phanerochaete</taxon>
    </lineage>
</organism>
<comment type="caution">
    <text evidence="1">The sequence shown here is derived from an EMBL/GenBank/DDBJ whole genome shotgun (WGS) entry which is preliminary data.</text>
</comment>
<dbReference type="OrthoDB" id="10516487at2759"/>
<sequence>MKSLHIIFKTSAENPLLNAEHMPALITTISHFRKLASLQIHGRSVAEESVPPWEVIPLYTLGSLESLLISFPGYNWSAEILRRNVGISWSTLKSINLTRATTLSSIEILGDCALYLPHLEQLTLPIDASMIPEHFVPSGRSTKKNRRTARRVPHFRAQLAVYRVVHRRDVPKSGCLFGRFRGRRRRRRTVLGASL</sequence>
<evidence type="ECO:0000313" key="2">
    <source>
        <dbReference type="Proteomes" id="UP000703269"/>
    </source>
</evidence>
<keyword evidence="2" id="KW-1185">Reference proteome</keyword>
<dbReference type="Proteomes" id="UP000703269">
    <property type="component" value="Unassembled WGS sequence"/>
</dbReference>
<protein>
    <submittedName>
        <fullName evidence="1">Uncharacterized protein</fullName>
    </submittedName>
</protein>
<reference evidence="1 2" key="1">
    <citation type="submission" date="2021-08" db="EMBL/GenBank/DDBJ databases">
        <title>Draft Genome Sequence of Phanerochaete sordida strain YK-624.</title>
        <authorList>
            <person name="Mori T."/>
            <person name="Dohra H."/>
            <person name="Suzuki T."/>
            <person name="Kawagishi H."/>
            <person name="Hirai H."/>
        </authorList>
    </citation>
    <scope>NUCLEOTIDE SEQUENCE [LARGE SCALE GENOMIC DNA]</scope>
    <source>
        <strain evidence="1 2">YK-624</strain>
    </source>
</reference>